<keyword evidence="4" id="KW-0547">Nucleotide-binding</keyword>
<dbReference type="GO" id="GO:0000309">
    <property type="term" value="F:nicotinamide-nucleotide adenylyltransferase activity"/>
    <property type="evidence" value="ECO:0007669"/>
    <property type="project" value="UniProtKB-UniRule"/>
</dbReference>
<keyword evidence="4" id="KW-0963">Cytoplasm</keyword>
<dbReference type="GO" id="GO:0005524">
    <property type="term" value="F:ATP binding"/>
    <property type="evidence" value="ECO:0007669"/>
    <property type="project" value="UniProtKB-KW"/>
</dbReference>
<dbReference type="GO" id="GO:0005737">
    <property type="term" value="C:cytoplasm"/>
    <property type="evidence" value="ECO:0007669"/>
    <property type="project" value="UniProtKB-SubCell"/>
</dbReference>
<keyword evidence="4" id="KW-0662">Pyridine nucleotide biosynthesis</keyword>
<evidence type="ECO:0000313" key="7">
    <source>
        <dbReference type="EMBL" id="HHE75790.1"/>
    </source>
</evidence>
<proteinExistence type="inferred from homology"/>
<dbReference type="HAMAP" id="MF_00243">
    <property type="entry name" value="NMN_adenylyltr"/>
    <property type="match status" value="1"/>
</dbReference>
<keyword evidence="3 4" id="KW-0548">Nucleotidyltransferase</keyword>
<comment type="subcellular location">
    <subcellularLocation>
        <location evidence="4">Cytoplasm</location>
    </subcellularLocation>
</comment>
<name>A0A7J3T9N1_9ARCH</name>
<keyword evidence="2 4" id="KW-0808">Transferase</keyword>
<dbReference type="InterPro" id="IPR014729">
    <property type="entry name" value="Rossmann-like_a/b/a_fold"/>
</dbReference>
<dbReference type="AlphaFoldDB" id="A0A7J3T9N1"/>
<comment type="catalytic activity">
    <reaction evidence="4">
        <text>beta-nicotinamide D-ribonucleotide + ATP + H(+) = diphosphate + NAD(+)</text>
        <dbReference type="Rhea" id="RHEA:21360"/>
        <dbReference type="ChEBI" id="CHEBI:14649"/>
        <dbReference type="ChEBI" id="CHEBI:15378"/>
        <dbReference type="ChEBI" id="CHEBI:30616"/>
        <dbReference type="ChEBI" id="CHEBI:33019"/>
        <dbReference type="ChEBI" id="CHEBI:57540"/>
        <dbReference type="EC" id="2.7.7.1"/>
    </reaction>
</comment>
<dbReference type="Pfam" id="PF01467">
    <property type="entry name" value="CTP_transf_like"/>
    <property type="match status" value="1"/>
</dbReference>
<dbReference type="SUPFAM" id="SSF52374">
    <property type="entry name" value="Nucleotidylyl transferase"/>
    <property type="match status" value="1"/>
</dbReference>
<accession>A0A7J3T9N1</accession>
<protein>
    <recommendedName>
        <fullName evidence="4 5">Nicotinamide-nucleotide adenylyltransferase</fullName>
        <ecNumber evidence="4 5">2.7.7.1</ecNumber>
    </recommendedName>
    <alternativeName>
        <fullName evidence="4">NAD(+) diphosphorylase</fullName>
    </alternativeName>
    <alternativeName>
        <fullName evidence="4">NAD(+) pyrophosphorylase</fullName>
    </alternativeName>
    <alternativeName>
        <fullName evidence="4">NMN adenylyltransferase</fullName>
    </alternativeName>
</protein>
<dbReference type="PANTHER" id="PTHR21342:SF0">
    <property type="entry name" value="BIFUNCTIONAL NMN ADENYLYLTRANSFERASE_NUDIX HYDROLASE"/>
    <property type="match status" value="1"/>
</dbReference>
<dbReference type="NCBIfam" id="TIGR00125">
    <property type="entry name" value="cyt_tran_rel"/>
    <property type="match status" value="1"/>
</dbReference>
<keyword evidence="4" id="KW-0067">ATP-binding</keyword>
<evidence type="ECO:0000256" key="5">
    <source>
        <dbReference type="NCBIfam" id="TIGR01527"/>
    </source>
</evidence>
<organism evidence="7">
    <name type="scientific">Candidatus Aciduliprofundum boonei</name>
    <dbReference type="NCBI Taxonomy" id="379547"/>
    <lineage>
        <taxon>Archaea</taxon>
        <taxon>Methanobacteriati</taxon>
        <taxon>Thermoplasmatota</taxon>
        <taxon>DHVE2 group</taxon>
        <taxon>Candidatus Aciduliprofundum</taxon>
    </lineage>
</organism>
<evidence type="ECO:0000259" key="6">
    <source>
        <dbReference type="Pfam" id="PF01467"/>
    </source>
</evidence>
<evidence type="ECO:0000256" key="3">
    <source>
        <dbReference type="ARBA" id="ARBA00022695"/>
    </source>
</evidence>
<dbReference type="EC" id="2.7.7.1" evidence="4 5"/>
<dbReference type="GO" id="GO:0009435">
    <property type="term" value="P:NAD+ biosynthetic process"/>
    <property type="evidence" value="ECO:0007669"/>
    <property type="project" value="UniProtKB-UniRule"/>
</dbReference>
<comment type="caution">
    <text evidence="7">The sequence shown here is derived from an EMBL/GenBank/DDBJ whole genome shotgun (WGS) entry which is preliminary data.</text>
</comment>
<dbReference type="EMBL" id="DRTM01000109">
    <property type="protein sequence ID" value="HHE75790.1"/>
    <property type="molecule type" value="Genomic_DNA"/>
</dbReference>
<sequence length="170" mass="19724">MRALIVGRFQPFHKGHMEVVKYITSKYEAVIIGIGSAQYSHTLDNPFTAGERHLMISRSLEAEGIHNYYLVPIEDLHRNAIWVAHVEAIAPPFDVVFANNPLTKRLFREKGYKVEIPPFYNRRKYSGKEIRRRIILNKPWEHLVPEAVVETIKEIDGVTRLKELAMSDEE</sequence>
<keyword evidence="4" id="KW-0520">NAD</keyword>
<dbReference type="InterPro" id="IPR004821">
    <property type="entry name" value="Cyt_trans-like"/>
</dbReference>
<dbReference type="NCBIfam" id="TIGR01527">
    <property type="entry name" value="arch_NMN_Atrans"/>
    <property type="match status" value="1"/>
</dbReference>
<gene>
    <name evidence="7" type="ORF">ENL31_01515</name>
</gene>
<evidence type="ECO:0000256" key="2">
    <source>
        <dbReference type="ARBA" id="ARBA00022679"/>
    </source>
</evidence>
<dbReference type="InterPro" id="IPR006418">
    <property type="entry name" value="NMN_Atrans_arc"/>
</dbReference>
<evidence type="ECO:0000256" key="4">
    <source>
        <dbReference type="HAMAP-Rule" id="MF_00243"/>
    </source>
</evidence>
<feature type="domain" description="Cytidyltransferase-like" evidence="6">
    <location>
        <begin position="4"/>
        <end position="133"/>
    </location>
</feature>
<dbReference type="Gene3D" id="3.40.50.620">
    <property type="entry name" value="HUPs"/>
    <property type="match status" value="1"/>
</dbReference>
<reference evidence="7" key="1">
    <citation type="journal article" date="2020" name="mSystems">
        <title>Genome- and Community-Level Interaction Insights into Carbon Utilization and Element Cycling Functions of Hydrothermarchaeota in Hydrothermal Sediment.</title>
        <authorList>
            <person name="Zhou Z."/>
            <person name="Liu Y."/>
            <person name="Xu W."/>
            <person name="Pan J."/>
            <person name="Luo Z.H."/>
            <person name="Li M."/>
        </authorList>
    </citation>
    <scope>NUCLEOTIDE SEQUENCE [LARGE SCALE GENOMIC DNA]</scope>
    <source>
        <strain evidence="7">HyVt-85</strain>
    </source>
</reference>
<dbReference type="Proteomes" id="UP000886130">
    <property type="component" value="Unassembled WGS sequence"/>
</dbReference>
<evidence type="ECO:0000256" key="1">
    <source>
        <dbReference type="ARBA" id="ARBA00010124"/>
    </source>
</evidence>
<dbReference type="CDD" id="cd02166">
    <property type="entry name" value="NMNAT_Archaea"/>
    <property type="match status" value="1"/>
</dbReference>
<dbReference type="UniPathway" id="UPA00253">
    <property type="reaction ID" value="UER00600"/>
</dbReference>
<dbReference type="PANTHER" id="PTHR21342">
    <property type="entry name" value="PHOSPHOPANTETHEINE ADENYLYLTRANSFERASE"/>
    <property type="match status" value="1"/>
</dbReference>
<comment type="similarity">
    <text evidence="1 4">Belongs to the archaeal NMN adenylyltransferase family.</text>
</comment>
<dbReference type="NCBIfam" id="NF002243">
    <property type="entry name" value="PRK01153.1"/>
    <property type="match status" value="1"/>
</dbReference>
<comment type="pathway">
    <text evidence="4">Cofactor biosynthesis; NAD(+) biosynthesis; NAD(+) from nicotinamide D-ribonucleotide: step 1/1.</text>
</comment>